<sequence length="972" mass="111936">MGWRRRYCPSPAIIGLALAACVFYQSLILLWRRASWKFEEYASDIKPADLNETLNREDCVLAAIRLYKRLKEFGESIQRDLISRPTRRIFLYVHPSLGSEEHIVYKDILSPFGNIVLTEEIKDVKADVTKNQGLVNTEDIFIYIPPNNSSESDCRKEKELYQFKKVNILLEVQQLLCRKETICEMSGKFPEVKNLTVCSPQSDAASFRTRVVTPFSPSKFRRKAHNTSPVFKTLLSDHFQHQNLPVIRAYVLLTSSSPLRAFLHSVAIVQHHPYQQFVPIKLKVFYEKFFKWNPPLQAFITMKEAIGKFLLSFGGLSETFSLPVISRCKECFQLLTVDVRYESLLPVVFEVRDHFYFEGLHADNMKVKKQILKEAFTFILRNTSSSILQALEVLLELSFKKKDVCKANPILKDLRWEEISMLLSSTQQHVHVEAFELIYPFTSDKLETLRSKLHSMTDTKMKLNPDMHLLLSQLLKDFQLLMNKASHLYPTVSNAYQTAYQYEQSALSGSIHGLKAGIKEKNCSHDDDDLPHIRYIFSNPQLVLVPAFSPTIKDYYVEVPFDMVMVEIGAEAAHCDCKVRLEEKEGQGTVAFALGLGINQITIYVTDKSELTPIVLRSYRISVHREERPSLPLFDHYIICGFVQDCGLIIHSGKPCGLYPLSSFPKAPQKKCDSGDAKGQWIVPCLSCADNRTCDWRAISWYPYKCQHPILIKPELQECMQERKILFIGDSTNRGIMYYLIERVNETLQEWQKSHAMKFYNINKGRTAISYSYYPQFWIEATKRPTFESTLEQLIERSRPIINSHKTVLVVGGVQWLNSNHMQIINNILERENLLDILVIIKSIGMGFHLPVHGIHSLSATQVKNLHDDNQLILNMAKLYGYEVVDTLSITMGRYKEFMQGKCGCHFHEVIKSSVSKQHYQKISLLKNYTFGGQIFPRLQRFPANEKSPYHVHGPVNQVYSEILLSRICATK</sequence>
<dbReference type="InterPro" id="IPR057106">
    <property type="entry name" value="NXPE4_C"/>
</dbReference>
<dbReference type="AlphaFoldDB" id="A0A8J1JCW7"/>
<evidence type="ECO:0000313" key="5">
    <source>
        <dbReference type="RefSeq" id="XP_031754845.1"/>
    </source>
</evidence>
<keyword evidence="1" id="KW-0812">Transmembrane</keyword>
<dbReference type="GeneID" id="101731837"/>
<keyword evidence="1" id="KW-1133">Transmembrane helix</keyword>
<dbReference type="OrthoDB" id="1932925at2759"/>
<dbReference type="PANTHER" id="PTHR14776:SF1">
    <property type="entry name" value="CADHERIN-LIKE AND PC-ESTERASE DOMAIN-CONTAINING PROTEIN 1"/>
    <property type="match status" value="1"/>
</dbReference>
<keyword evidence="4" id="KW-1185">Reference proteome</keyword>
<dbReference type="Xenbase" id="XB-GENE-985974">
    <property type="gene designation" value="cped1"/>
</dbReference>
<dbReference type="RefSeq" id="XP_031754845.1">
    <property type="nucleotide sequence ID" value="XM_031898985.1"/>
</dbReference>
<dbReference type="KEGG" id="xtr:101731837"/>
<gene>
    <name evidence="5 6" type="primary">cped1</name>
</gene>
<dbReference type="CTD" id="79974"/>
<evidence type="ECO:0000256" key="1">
    <source>
        <dbReference type="SAM" id="Phobius"/>
    </source>
</evidence>
<proteinExistence type="predicted"/>
<dbReference type="Pfam" id="PF24536">
    <property type="entry name" value="NXPE4_C"/>
    <property type="match status" value="1"/>
</dbReference>
<evidence type="ECO:0000313" key="6">
    <source>
        <dbReference type="Xenbase" id="XB-GENE-985974"/>
    </source>
</evidence>
<feature type="domain" description="Cadherin-like beta-sandwich-like" evidence="2">
    <location>
        <begin position="542"/>
        <end position="626"/>
    </location>
</feature>
<dbReference type="AGR" id="Xenbase:XB-GENE-985974"/>
<dbReference type="PANTHER" id="PTHR14776">
    <property type="entry name" value="CADHERIN-LIKE AND PC-ESTERASE DOMAIN-CONTAINING PROTEIN 1"/>
    <property type="match status" value="1"/>
</dbReference>
<dbReference type="PROSITE" id="PS51257">
    <property type="entry name" value="PROKAR_LIPOPROTEIN"/>
    <property type="match status" value="1"/>
</dbReference>
<protein>
    <submittedName>
        <fullName evidence="5">Cadherin-like and PC-esterase domain-containing protein 1 isoform X1</fullName>
    </submittedName>
</protein>
<evidence type="ECO:0000313" key="4">
    <source>
        <dbReference type="Proteomes" id="UP000008143"/>
    </source>
</evidence>
<dbReference type="Pfam" id="PF12733">
    <property type="entry name" value="Cadherin-like"/>
    <property type="match status" value="1"/>
</dbReference>
<organism evidence="4 5">
    <name type="scientific">Xenopus tropicalis</name>
    <name type="common">Western clawed frog</name>
    <name type="synonym">Silurana tropicalis</name>
    <dbReference type="NCBI Taxonomy" id="8364"/>
    <lineage>
        <taxon>Eukaryota</taxon>
        <taxon>Metazoa</taxon>
        <taxon>Chordata</taxon>
        <taxon>Craniata</taxon>
        <taxon>Vertebrata</taxon>
        <taxon>Euteleostomi</taxon>
        <taxon>Amphibia</taxon>
        <taxon>Batrachia</taxon>
        <taxon>Anura</taxon>
        <taxon>Pipoidea</taxon>
        <taxon>Pipidae</taxon>
        <taxon>Xenopodinae</taxon>
        <taxon>Xenopus</taxon>
        <taxon>Silurana</taxon>
    </lineage>
</organism>
<accession>A0A8J1JCW7</accession>
<evidence type="ECO:0000259" key="2">
    <source>
        <dbReference type="Pfam" id="PF12733"/>
    </source>
</evidence>
<evidence type="ECO:0000259" key="3">
    <source>
        <dbReference type="Pfam" id="PF24536"/>
    </source>
</evidence>
<dbReference type="Proteomes" id="UP000008143">
    <property type="component" value="Chromosome 3"/>
</dbReference>
<feature type="domain" description="NXPE C-terminal" evidence="3">
    <location>
        <begin position="701"/>
        <end position="824"/>
    </location>
</feature>
<feature type="transmembrane region" description="Helical" evidence="1">
    <location>
        <begin position="12"/>
        <end position="31"/>
    </location>
</feature>
<keyword evidence="1" id="KW-0472">Membrane</keyword>
<dbReference type="InterPro" id="IPR025883">
    <property type="entry name" value="Cadherin-like_domain"/>
</dbReference>
<reference evidence="5" key="1">
    <citation type="submission" date="2025-08" db="UniProtKB">
        <authorList>
            <consortium name="RefSeq"/>
        </authorList>
    </citation>
    <scope>IDENTIFICATION</scope>
    <source>
        <strain evidence="5">Nigerian</strain>
        <tissue evidence="5">Liver and blood</tissue>
    </source>
</reference>
<dbReference type="OMA" id="VHWFLSN"/>
<name>A0A8J1JCW7_XENTR</name>